<dbReference type="AlphaFoldDB" id="A0A975WPE1"/>
<reference evidence="1 2" key="1">
    <citation type="submission" date="2018-01" db="EMBL/GenBank/DDBJ databases">
        <authorList>
            <person name="Clerissi C."/>
        </authorList>
    </citation>
    <scope>NUCLEOTIDE SEQUENCE [LARGE SCALE GENOMIC DNA]</scope>
    <source>
        <strain evidence="1">Cupriavidus taiwanensis LMG 19430</strain>
    </source>
</reference>
<organism evidence="1 2">
    <name type="scientific">Cupriavidus taiwanensis</name>
    <dbReference type="NCBI Taxonomy" id="164546"/>
    <lineage>
        <taxon>Bacteria</taxon>
        <taxon>Pseudomonadati</taxon>
        <taxon>Pseudomonadota</taxon>
        <taxon>Betaproteobacteria</taxon>
        <taxon>Burkholderiales</taxon>
        <taxon>Burkholderiaceae</taxon>
        <taxon>Cupriavidus</taxon>
    </lineage>
</organism>
<comment type="caution">
    <text evidence="1">The sequence shown here is derived from an EMBL/GenBank/DDBJ whole genome shotgun (WGS) entry which is preliminary data.</text>
</comment>
<dbReference type="Proteomes" id="UP000257016">
    <property type="component" value="Unassembled WGS sequence"/>
</dbReference>
<evidence type="ECO:0000313" key="2">
    <source>
        <dbReference type="Proteomes" id="UP000257016"/>
    </source>
</evidence>
<proteinExistence type="predicted"/>
<accession>A0A975WPE1</accession>
<evidence type="ECO:0000313" key="1">
    <source>
        <dbReference type="EMBL" id="SOY40331.1"/>
    </source>
</evidence>
<protein>
    <submittedName>
        <fullName evidence="1">Uncharacterized protein</fullName>
    </submittedName>
</protein>
<dbReference type="EMBL" id="OFSN01000001">
    <property type="protein sequence ID" value="SOY40331.1"/>
    <property type="molecule type" value="Genomic_DNA"/>
</dbReference>
<gene>
    <name evidence="1" type="ORF">CBM2586_A10296</name>
</gene>
<sequence>MPSFLTYRKAIGVIHEYAFLRVVFGKVWIQYQPACNDAF</sequence>
<name>A0A975WPE1_9BURK</name>